<proteinExistence type="predicted"/>
<evidence type="ECO:0000313" key="4">
    <source>
        <dbReference type="Proteomes" id="UP000282977"/>
    </source>
</evidence>
<feature type="domain" description="MobA-like NTP transferase" evidence="2">
    <location>
        <begin position="31"/>
        <end position="151"/>
    </location>
</feature>
<sequence>MTSHRPQGEGRRPITVLVLAAQRDGVIDPLAARFGVSHKCLVPLCDQPLIAHVLLAVAAAPQMQRILVSIDDPAVLDGVDVVQRLMAQGRLRIVQAQPSLADSVLHAADAADFPLLITTADNALFTPEAITTMQDSMDAHAAAIGAAFARKDAVLTAHPEGQRRFYRFADDSYSNCNCYWIGGREALAAANIFREGGQFAKHPARLARSFGIVNLILFRLGIGTLQQSFARFSRRLRLRLEPVVFQDGALAIDVDNDRTYAIVEDILKLRKLRRCNPQISAISNIAA</sequence>
<dbReference type="EMBL" id="RZUL01000001">
    <property type="protein sequence ID" value="RVT43749.1"/>
    <property type="molecule type" value="Genomic_DNA"/>
</dbReference>
<dbReference type="SUPFAM" id="SSF53448">
    <property type="entry name" value="Nucleotide-diphospho-sugar transferases"/>
    <property type="match status" value="1"/>
</dbReference>
<dbReference type="Proteomes" id="UP000282977">
    <property type="component" value="Unassembled WGS sequence"/>
</dbReference>
<protein>
    <submittedName>
        <fullName evidence="3">Spore coat biosynthesis protein F</fullName>
    </submittedName>
</protein>
<accession>A0A437JCV6</accession>
<dbReference type="Gene3D" id="3.90.550.10">
    <property type="entry name" value="Spore Coat Polysaccharide Biosynthesis Protein SpsA, Chain A"/>
    <property type="match status" value="1"/>
</dbReference>
<name>A0A437JCV6_9SPHN</name>
<dbReference type="Pfam" id="PF12804">
    <property type="entry name" value="NTP_transf_3"/>
    <property type="match status" value="1"/>
</dbReference>
<dbReference type="InterPro" id="IPR025877">
    <property type="entry name" value="MobA-like_NTP_Trfase"/>
</dbReference>
<evidence type="ECO:0000256" key="1">
    <source>
        <dbReference type="ARBA" id="ARBA00022842"/>
    </source>
</evidence>
<dbReference type="AlphaFoldDB" id="A0A437JCV6"/>
<dbReference type="RefSeq" id="WP_127689562.1">
    <property type="nucleotide sequence ID" value="NZ_RZUL01000001.1"/>
</dbReference>
<dbReference type="InterPro" id="IPR029044">
    <property type="entry name" value="Nucleotide-diphossugar_trans"/>
</dbReference>
<comment type="caution">
    <text evidence="3">The sequence shown here is derived from an EMBL/GenBank/DDBJ whole genome shotgun (WGS) entry which is preliminary data.</text>
</comment>
<reference evidence="3 4" key="1">
    <citation type="submission" date="2019-01" db="EMBL/GenBank/DDBJ databases">
        <authorList>
            <person name="Chen W.-M."/>
        </authorList>
    </citation>
    <scope>NUCLEOTIDE SEQUENCE [LARGE SCALE GENOMIC DNA]</scope>
    <source>
        <strain evidence="3 4">TLA-22</strain>
    </source>
</reference>
<dbReference type="OrthoDB" id="7400486at2"/>
<evidence type="ECO:0000259" key="2">
    <source>
        <dbReference type="Pfam" id="PF12804"/>
    </source>
</evidence>
<keyword evidence="1" id="KW-0460">Magnesium</keyword>
<gene>
    <name evidence="3" type="ORF">ENE74_03880</name>
</gene>
<keyword evidence="4" id="KW-1185">Reference proteome</keyword>
<evidence type="ECO:0000313" key="3">
    <source>
        <dbReference type="EMBL" id="RVT43749.1"/>
    </source>
</evidence>
<dbReference type="GO" id="GO:0016779">
    <property type="term" value="F:nucleotidyltransferase activity"/>
    <property type="evidence" value="ECO:0007669"/>
    <property type="project" value="UniProtKB-ARBA"/>
</dbReference>
<organism evidence="3 4">
    <name type="scientific">Sphingobium algorifonticola</name>
    <dbReference type="NCBI Taxonomy" id="2008318"/>
    <lineage>
        <taxon>Bacteria</taxon>
        <taxon>Pseudomonadati</taxon>
        <taxon>Pseudomonadota</taxon>
        <taxon>Alphaproteobacteria</taxon>
        <taxon>Sphingomonadales</taxon>
        <taxon>Sphingomonadaceae</taxon>
        <taxon>Sphingobium</taxon>
    </lineage>
</organism>